<sequence length="147" mass="16758">MSHHHHQQPGTSHQSPEDAPFTLDLCRQALSLWNFETNQQTAATLTQLDALLYRSDTGTWSSDIVRDICVEGRFYDAIEFAVRQYGYTKMVLDETPTLTVYAVPGEVVEPLPEWLCVPVLRFKKGTRVYQPYPLQAAKPEEEEGKSQ</sequence>
<organism evidence="1 2">
    <name type="scientific">Lophiostoma macrostomum CBS 122681</name>
    <dbReference type="NCBI Taxonomy" id="1314788"/>
    <lineage>
        <taxon>Eukaryota</taxon>
        <taxon>Fungi</taxon>
        <taxon>Dikarya</taxon>
        <taxon>Ascomycota</taxon>
        <taxon>Pezizomycotina</taxon>
        <taxon>Dothideomycetes</taxon>
        <taxon>Pleosporomycetidae</taxon>
        <taxon>Pleosporales</taxon>
        <taxon>Lophiostomataceae</taxon>
        <taxon>Lophiostoma</taxon>
    </lineage>
</organism>
<dbReference type="Proteomes" id="UP000799324">
    <property type="component" value="Unassembled WGS sequence"/>
</dbReference>
<reference evidence="1" key="1">
    <citation type="journal article" date="2020" name="Stud. Mycol.">
        <title>101 Dothideomycetes genomes: a test case for predicting lifestyles and emergence of pathogens.</title>
        <authorList>
            <person name="Haridas S."/>
            <person name="Albert R."/>
            <person name="Binder M."/>
            <person name="Bloem J."/>
            <person name="Labutti K."/>
            <person name="Salamov A."/>
            <person name="Andreopoulos B."/>
            <person name="Baker S."/>
            <person name="Barry K."/>
            <person name="Bills G."/>
            <person name="Bluhm B."/>
            <person name="Cannon C."/>
            <person name="Castanera R."/>
            <person name="Culley D."/>
            <person name="Daum C."/>
            <person name="Ezra D."/>
            <person name="Gonzalez J."/>
            <person name="Henrissat B."/>
            <person name="Kuo A."/>
            <person name="Liang C."/>
            <person name="Lipzen A."/>
            <person name="Lutzoni F."/>
            <person name="Magnuson J."/>
            <person name="Mondo S."/>
            <person name="Nolan M."/>
            <person name="Ohm R."/>
            <person name="Pangilinan J."/>
            <person name="Park H.-J."/>
            <person name="Ramirez L."/>
            <person name="Alfaro M."/>
            <person name="Sun H."/>
            <person name="Tritt A."/>
            <person name="Yoshinaga Y."/>
            <person name="Zwiers L.-H."/>
            <person name="Turgeon B."/>
            <person name="Goodwin S."/>
            <person name="Spatafora J."/>
            <person name="Crous P."/>
            <person name="Grigoriev I."/>
        </authorList>
    </citation>
    <scope>NUCLEOTIDE SEQUENCE</scope>
    <source>
        <strain evidence="1">CBS 122681</strain>
    </source>
</reference>
<protein>
    <submittedName>
        <fullName evidence="1">Uncharacterized protein</fullName>
    </submittedName>
</protein>
<dbReference type="AlphaFoldDB" id="A0A6A6TRT1"/>
<evidence type="ECO:0000313" key="2">
    <source>
        <dbReference type="Proteomes" id="UP000799324"/>
    </source>
</evidence>
<evidence type="ECO:0000313" key="1">
    <source>
        <dbReference type="EMBL" id="KAF2662146.1"/>
    </source>
</evidence>
<name>A0A6A6TRT1_9PLEO</name>
<gene>
    <name evidence="1" type="ORF">K491DRAFT_773284</name>
</gene>
<dbReference type="EMBL" id="MU004290">
    <property type="protein sequence ID" value="KAF2662146.1"/>
    <property type="molecule type" value="Genomic_DNA"/>
</dbReference>
<keyword evidence="2" id="KW-1185">Reference proteome</keyword>
<proteinExistence type="predicted"/>
<accession>A0A6A6TRT1</accession>